<name>A0A5B8XS80_9DELT</name>
<keyword evidence="1" id="KW-0175">Coiled coil</keyword>
<dbReference type="Proteomes" id="UP000321595">
    <property type="component" value="Chromosome"/>
</dbReference>
<proteinExistence type="predicted"/>
<keyword evidence="4" id="KW-1185">Reference proteome</keyword>
<dbReference type="EMBL" id="CP042467">
    <property type="protein sequence ID" value="QED26486.1"/>
    <property type="molecule type" value="Genomic_DNA"/>
</dbReference>
<feature type="coiled-coil region" evidence="1">
    <location>
        <begin position="2"/>
        <end position="29"/>
    </location>
</feature>
<evidence type="ECO:0000256" key="1">
    <source>
        <dbReference type="SAM" id="Coils"/>
    </source>
</evidence>
<sequence length="141" mass="16112">MSVSFRDEIAELEAQREATLERLKQLEKQWDQNNVETQECREAIENLRGTLKRSSKRIAALPVSDESGRPSRGARREQIEKICRKLGRGGKSFRTSDVLSELSRVEGELSDGIRSYTYAVMNTFLTDGFTDKVGRGTWRLK</sequence>
<dbReference type="KEGG" id="bbae:FRD01_04335"/>
<evidence type="ECO:0000313" key="4">
    <source>
        <dbReference type="Proteomes" id="UP000321595"/>
    </source>
</evidence>
<organism evidence="3 4">
    <name type="scientific">Microvenator marinus</name>
    <dbReference type="NCBI Taxonomy" id="2600177"/>
    <lineage>
        <taxon>Bacteria</taxon>
        <taxon>Deltaproteobacteria</taxon>
        <taxon>Bradymonadales</taxon>
        <taxon>Microvenatoraceae</taxon>
        <taxon>Microvenator</taxon>
    </lineage>
</organism>
<dbReference type="RefSeq" id="WP_146957961.1">
    <property type="nucleotide sequence ID" value="NZ_CP042467.1"/>
</dbReference>
<protein>
    <submittedName>
        <fullName evidence="3">Uncharacterized protein</fullName>
    </submittedName>
</protein>
<reference evidence="3 4" key="1">
    <citation type="submission" date="2019-08" db="EMBL/GenBank/DDBJ databases">
        <authorList>
            <person name="Liang Q."/>
        </authorList>
    </citation>
    <scope>NUCLEOTIDE SEQUENCE [LARGE SCALE GENOMIC DNA]</scope>
    <source>
        <strain evidence="3 4">V1718</strain>
    </source>
</reference>
<feature type="compositionally biased region" description="Basic and acidic residues" evidence="2">
    <location>
        <begin position="66"/>
        <end position="77"/>
    </location>
</feature>
<gene>
    <name evidence="3" type="ORF">FRD01_04335</name>
</gene>
<evidence type="ECO:0000256" key="2">
    <source>
        <dbReference type="SAM" id="MobiDB-lite"/>
    </source>
</evidence>
<evidence type="ECO:0000313" key="3">
    <source>
        <dbReference type="EMBL" id="QED26486.1"/>
    </source>
</evidence>
<feature type="region of interest" description="Disordered" evidence="2">
    <location>
        <begin position="58"/>
        <end position="77"/>
    </location>
</feature>
<accession>A0A5B8XS80</accession>
<dbReference type="AlphaFoldDB" id="A0A5B8XS80"/>
<dbReference type="OrthoDB" id="5511828at2"/>